<proteinExistence type="predicted"/>
<protein>
    <submittedName>
        <fullName evidence="1">Uncharacterized protein</fullName>
    </submittedName>
</protein>
<dbReference type="EMBL" id="GBRH01203776">
    <property type="protein sequence ID" value="JAD94119.1"/>
    <property type="molecule type" value="Transcribed_RNA"/>
</dbReference>
<dbReference type="AlphaFoldDB" id="A0A0A9E022"/>
<organism evidence="1">
    <name type="scientific">Arundo donax</name>
    <name type="common">Giant reed</name>
    <name type="synonym">Donax arundinaceus</name>
    <dbReference type="NCBI Taxonomy" id="35708"/>
    <lineage>
        <taxon>Eukaryota</taxon>
        <taxon>Viridiplantae</taxon>
        <taxon>Streptophyta</taxon>
        <taxon>Embryophyta</taxon>
        <taxon>Tracheophyta</taxon>
        <taxon>Spermatophyta</taxon>
        <taxon>Magnoliopsida</taxon>
        <taxon>Liliopsida</taxon>
        <taxon>Poales</taxon>
        <taxon>Poaceae</taxon>
        <taxon>PACMAD clade</taxon>
        <taxon>Arundinoideae</taxon>
        <taxon>Arundineae</taxon>
        <taxon>Arundo</taxon>
    </lineage>
</organism>
<reference evidence="1" key="2">
    <citation type="journal article" date="2015" name="Data Brief">
        <title>Shoot transcriptome of the giant reed, Arundo donax.</title>
        <authorList>
            <person name="Barrero R.A."/>
            <person name="Guerrero F.D."/>
            <person name="Moolhuijzen P."/>
            <person name="Goolsby J.A."/>
            <person name="Tidwell J."/>
            <person name="Bellgard S.E."/>
            <person name="Bellgard M.I."/>
        </authorList>
    </citation>
    <scope>NUCLEOTIDE SEQUENCE</scope>
    <source>
        <tissue evidence="1">Shoot tissue taken approximately 20 cm above the soil surface</tissue>
    </source>
</reference>
<accession>A0A0A9E022</accession>
<reference evidence="1" key="1">
    <citation type="submission" date="2014-09" db="EMBL/GenBank/DDBJ databases">
        <authorList>
            <person name="Magalhaes I.L.F."/>
            <person name="Oliveira U."/>
            <person name="Santos F.R."/>
            <person name="Vidigal T.H.D.A."/>
            <person name="Brescovit A.D."/>
            <person name="Santos A.J."/>
        </authorList>
    </citation>
    <scope>NUCLEOTIDE SEQUENCE</scope>
    <source>
        <tissue evidence="1">Shoot tissue taken approximately 20 cm above the soil surface</tissue>
    </source>
</reference>
<evidence type="ECO:0000313" key="1">
    <source>
        <dbReference type="EMBL" id="JAD94119.1"/>
    </source>
</evidence>
<name>A0A0A9E022_ARUDO</name>
<sequence>MRTGHGRGIFSGSRCMDLVRIVDRASQLQAARSSWACMAASPLPMLISVVRWGISFGTDAVNTSWPVSVTRTSSSIRIPMLRYLAGAFSFRIGTGGI</sequence>